<dbReference type="InterPro" id="IPR017853">
    <property type="entry name" value="GH"/>
</dbReference>
<evidence type="ECO:0000313" key="5">
    <source>
        <dbReference type="EMBL" id="SFI61183.1"/>
    </source>
</evidence>
<reference evidence="6" key="1">
    <citation type="submission" date="2016-10" db="EMBL/GenBank/DDBJ databases">
        <authorList>
            <person name="Varghese N."/>
            <person name="Submissions S."/>
        </authorList>
    </citation>
    <scope>NUCLEOTIDE SEQUENCE [LARGE SCALE GENOMIC DNA]</scope>
    <source>
        <strain evidence="6">DSM 21857</strain>
    </source>
</reference>
<proteinExistence type="predicted"/>
<dbReference type="Proteomes" id="UP000242763">
    <property type="component" value="Unassembled WGS sequence"/>
</dbReference>
<accession>A0A1I3JLR2</accession>
<dbReference type="RefSeq" id="WP_175556633.1">
    <property type="nucleotide sequence ID" value="NZ_FORF01000004.1"/>
</dbReference>
<dbReference type="Pfam" id="PF13547">
    <property type="entry name" value="GTA_TIM"/>
    <property type="match status" value="1"/>
</dbReference>
<evidence type="ECO:0000313" key="6">
    <source>
        <dbReference type="Proteomes" id="UP000242763"/>
    </source>
</evidence>
<name>A0A1I3JLR2_9HYPH</name>
<protein>
    <submittedName>
        <fullName evidence="5">Phage tail protein</fullName>
    </submittedName>
</protein>
<feature type="region of interest" description="Disordered" evidence="1">
    <location>
        <begin position="643"/>
        <end position="665"/>
    </location>
</feature>
<feature type="compositionally biased region" description="Polar residues" evidence="1">
    <location>
        <begin position="656"/>
        <end position="665"/>
    </location>
</feature>
<sequence length="1180" mass="126599">MATILLQAAGSYLGGVLGPVGAALGAAAGSMAGYMVDRALLQGSRHIEGNRLSGMQPFQAEEGAPVARVYGTMRVGGNVIWATRFEEASRTERQGGKGITPKVTTYSYFCNAAFALCEGEIAGVRRIWADGREVDLDQVTIRIYRGSEDQPVDPLVAAKQGAGNAPAYRGIAYAVLDRFPLGDYGNRIPQLQFEVMRPVGEFHRQIRSVALLPGATEYGLLPRAVVRTPNPGETVQVNRHVLHGPTDLVASLDELQALCPKLEEVAVIVTWFGDDLRAGQCLLRPAVIDNQATDYSEPWSVAGVDRADAINVSYVDGSASYGGTPSDRSVIECIAELKRRGLRVMLYPFLMMDIAPDNSLPNPYGGASQPPYPWRGRITCEAGNDKSGAARSEVNAFSGTAQVGHFSVAGEEVSYSGPANDWGYRRLVLHYAHLAVAAGGVDGFLLGSEMRGLTALRDGANAFPFVETLCALAGEVRGVLGAGSKITYGADWSEYFGHQPPDGSGDVFFHLDALWAHPAVDAVGIDNYMPISDWRDSDHDGQSPDGFREPYDRAGMRGQIAAGEGFDWYYASAQDRADRVRSPISDGAYGKPWTYRYKDLRGWWENRHFNRIGGVEVASPTAWVPRSKPIWFTELGCPAVDKGANQPNVFPDGKSSENASPYYSSGQQSDLAQQRMVLAHVDYWDETSAWFDPDNNPLSPLYGGRMVDASRLCLWAWDARPFPAFPQRSDVWRDNVNWRLGHWLNGRVCGVAVGDLIAAILEDHGLPEADVSLVGRALSGFLVAAPTTARAALEALTDLHGIGVFERGGQLVFRDETAVRGAPVAVSDLVLDRGTPVLERTRLSEEDVPREAELSFVDHFREYQTARTRATPHGVAGAGSASLTLSGALDHGLATALVSDWVQRRWVARETLGFGVPASALDIEPGALIALPGRTRDETYLVTDVEIGLVRQVSARRVARRAASNGPVNEMPTLAPPPIAGAPHVVLLNLPEVPGSQAGRGNLRIAAYARPWRTQAVYASPEDTGFVARMAVEAPATLGRLTQALEPSAGGPFDEDAEMEVKLLNGALESVSMMQLANGANSAAVRTASGAWEVVQFADAEEIASSTWKLTGLLRGQAGTGSAALAGANVGADFVLLNSAVPRIDLSPDEVSLALHWRIGPAGHDFGSGLFARLVQAGAP</sequence>
<evidence type="ECO:0000256" key="1">
    <source>
        <dbReference type="SAM" id="MobiDB-lite"/>
    </source>
</evidence>
<feature type="domain" description="Tip attachment protein J" evidence="3">
    <location>
        <begin position="786"/>
        <end position="946"/>
    </location>
</feature>
<dbReference type="InterPro" id="IPR025195">
    <property type="entry name" value="GTA_TIM_dom"/>
</dbReference>
<dbReference type="CDD" id="cd19607">
    <property type="entry name" value="GTA_TIM-barrel-like"/>
    <property type="match status" value="1"/>
</dbReference>
<gene>
    <name evidence="5" type="ORF">SAMN03080618_00907</name>
</gene>
<dbReference type="AlphaFoldDB" id="A0A1I3JLR2"/>
<dbReference type="EMBL" id="FORF01000004">
    <property type="protein sequence ID" value="SFI61183.1"/>
    <property type="molecule type" value="Genomic_DNA"/>
</dbReference>
<dbReference type="Gene3D" id="3.20.20.80">
    <property type="entry name" value="Glycosidases"/>
    <property type="match status" value="1"/>
</dbReference>
<dbReference type="STRING" id="1121003.SAMN03080618_00907"/>
<feature type="domain" description="GTA TIM-barrel-like" evidence="2">
    <location>
        <begin position="422"/>
        <end position="726"/>
    </location>
</feature>
<dbReference type="Pfam" id="PF23666">
    <property type="entry name" value="Rcc01698_C"/>
    <property type="match status" value="1"/>
</dbReference>
<keyword evidence="6" id="KW-1185">Reference proteome</keyword>
<organism evidence="5 6">
    <name type="scientific">Aquamicrobium aerolatum DSM 21857</name>
    <dbReference type="NCBI Taxonomy" id="1121003"/>
    <lineage>
        <taxon>Bacteria</taxon>
        <taxon>Pseudomonadati</taxon>
        <taxon>Pseudomonadota</taxon>
        <taxon>Alphaproteobacteria</taxon>
        <taxon>Hyphomicrobiales</taxon>
        <taxon>Phyllobacteriaceae</taxon>
        <taxon>Aerobium</taxon>
    </lineage>
</organism>
<evidence type="ECO:0000259" key="2">
    <source>
        <dbReference type="Pfam" id="PF13547"/>
    </source>
</evidence>
<evidence type="ECO:0000259" key="3">
    <source>
        <dbReference type="Pfam" id="PF13550"/>
    </source>
</evidence>
<feature type="domain" description="Rcc01698-like C-terminal" evidence="4">
    <location>
        <begin position="1036"/>
        <end position="1135"/>
    </location>
</feature>
<dbReference type="SUPFAM" id="SSF51445">
    <property type="entry name" value="(Trans)glycosidases"/>
    <property type="match status" value="1"/>
</dbReference>
<dbReference type="InterPro" id="IPR056490">
    <property type="entry name" value="Rcc01698_C"/>
</dbReference>
<dbReference type="Pfam" id="PF13550">
    <property type="entry name" value="Phage-tail_3"/>
    <property type="match status" value="1"/>
</dbReference>
<dbReference type="InterPro" id="IPR032876">
    <property type="entry name" value="J_dom"/>
</dbReference>
<evidence type="ECO:0000259" key="4">
    <source>
        <dbReference type="Pfam" id="PF23666"/>
    </source>
</evidence>